<dbReference type="EMBL" id="BSTK01000003">
    <property type="protein sequence ID" value="GLY84606.1"/>
    <property type="molecule type" value="Genomic_DNA"/>
</dbReference>
<dbReference type="EMBL" id="BSTJ01000001">
    <property type="protein sequence ID" value="GLY73105.1"/>
    <property type="molecule type" value="Genomic_DNA"/>
</dbReference>
<feature type="compositionally biased region" description="Basic and acidic residues" evidence="1">
    <location>
        <begin position="60"/>
        <end position="78"/>
    </location>
</feature>
<reference evidence="2" key="1">
    <citation type="submission" date="2023-03" db="EMBL/GenBank/DDBJ databases">
        <title>Actinoallomurus iriomotensis NBRC 103681.</title>
        <authorList>
            <person name="Ichikawa N."/>
            <person name="Sato H."/>
            <person name="Tonouchi N."/>
        </authorList>
    </citation>
    <scope>NUCLEOTIDE SEQUENCE</scope>
    <source>
        <strain evidence="2">NBRC 103681</strain>
    </source>
</reference>
<evidence type="ECO:0000256" key="1">
    <source>
        <dbReference type="SAM" id="MobiDB-lite"/>
    </source>
</evidence>
<organism evidence="3 4">
    <name type="scientific">Actinoallomurus iriomotensis</name>
    <dbReference type="NCBI Taxonomy" id="478107"/>
    <lineage>
        <taxon>Bacteria</taxon>
        <taxon>Bacillati</taxon>
        <taxon>Actinomycetota</taxon>
        <taxon>Actinomycetes</taxon>
        <taxon>Streptosporangiales</taxon>
        <taxon>Thermomonosporaceae</taxon>
        <taxon>Actinoallomurus</taxon>
    </lineage>
</organism>
<evidence type="ECO:0000313" key="4">
    <source>
        <dbReference type="Proteomes" id="UP001165074"/>
    </source>
</evidence>
<gene>
    <name evidence="2" type="ORF">Airi01_013720</name>
    <name evidence="3" type="ORF">Airi02_025350</name>
</gene>
<keyword evidence="4" id="KW-1185">Reference proteome</keyword>
<name>A0A9W6W074_9ACTN</name>
<feature type="region of interest" description="Disordered" evidence="1">
    <location>
        <begin position="28"/>
        <end position="83"/>
    </location>
</feature>
<dbReference type="Proteomes" id="UP001165135">
    <property type="component" value="Unassembled WGS sequence"/>
</dbReference>
<protein>
    <submittedName>
        <fullName evidence="3">Uncharacterized protein</fullName>
    </submittedName>
</protein>
<evidence type="ECO:0000313" key="3">
    <source>
        <dbReference type="EMBL" id="GLY84606.1"/>
    </source>
</evidence>
<dbReference type="Proteomes" id="UP001165074">
    <property type="component" value="Unassembled WGS sequence"/>
</dbReference>
<reference evidence="3" key="2">
    <citation type="submission" date="2023-03" db="EMBL/GenBank/DDBJ databases">
        <title>Actinoallomurus iriomotensis NBRC 103684.</title>
        <authorList>
            <person name="Ichikawa N."/>
            <person name="Sato H."/>
            <person name="Tonouchi N."/>
        </authorList>
    </citation>
    <scope>NUCLEOTIDE SEQUENCE</scope>
    <source>
        <strain evidence="3">NBRC 103684</strain>
    </source>
</reference>
<comment type="caution">
    <text evidence="3">The sequence shown here is derived from an EMBL/GenBank/DDBJ whole genome shotgun (WGS) entry which is preliminary data.</text>
</comment>
<sequence length="117" mass="12757">MIGLRRLVDVEMDDHVDVGDAAGELWIADVDDPPRDPRHVSPVVVQGDDLPYFSGSGEPGDQRAPDAVRRPRDGDDGARATPWANLSCTQLERVLLSHAPGLRPDNVKVVTYSSCTR</sequence>
<accession>A0A9W6W074</accession>
<proteinExistence type="predicted"/>
<evidence type="ECO:0000313" key="2">
    <source>
        <dbReference type="EMBL" id="GLY73105.1"/>
    </source>
</evidence>
<dbReference type="AlphaFoldDB" id="A0A9W6W074"/>